<evidence type="ECO:0000313" key="1">
    <source>
        <dbReference type="EMBL" id="RXJ85908.1"/>
    </source>
</evidence>
<evidence type="ECO:0008006" key="3">
    <source>
        <dbReference type="Google" id="ProtNLM"/>
    </source>
</evidence>
<dbReference type="EMBL" id="PDJZ01000001">
    <property type="protein sequence ID" value="RXJ85908.1"/>
    <property type="molecule type" value="Genomic_DNA"/>
</dbReference>
<dbReference type="Pfam" id="PF12224">
    <property type="entry name" value="Amidoligase_2"/>
    <property type="match status" value="1"/>
</dbReference>
<gene>
    <name evidence="1" type="ORF">CRU90_01205</name>
</gene>
<dbReference type="OrthoDB" id="5380364at2"/>
<name>A0A4Q0ZQP0_9BACT</name>
<reference evidence="1 2" key="1">
    <citation type="submission" date="2017-10" db="EMBL/GenBank/DDBJ databases">
        <title>Genomics of the genus Arcobacter.</title>
        <authorList>
            <person name="Perez-Cataluna A."/>
            <person name="Figueras M.J."/>
        </authorList>
    </citation>
    <scope>NUCLEOTIDE SEQUENCE [LARGE SCALE GENOMIC DNA]</scope>
    <source>
        <strain evidence="1 2">F26</strain>
    </source>
</reference>
<dbReference type="RefSeq" id="WP_128985441.1">
    <property type="nucleotide sequence ID" value="NZ_PDJZ01000001.1"/>
</dbReference>
<proteinExistence type="predicted"/>
<comment type="caution">
    <text evidence="1">The sequence shown here is derived from an EMBL/GenBank/DDBJ whole genome shotgun (WGS) entry which is preliminary data.</text>
</comment>
<organism evidence="1 2">
    <name type="scientific">Arcobacter cloacae</name>
    <dbReference type="NCBI Taxonomy" id="1054034"/>
    <lineage>
        <taxon>Bacteria</taxon>
        <taxon>Pseudomonadati</taxon>
        <taxon>Campylobacterota</taxon>
        <taxon>Epsilonproteobacteria</taxon>
        <taxon>Campylobacterales</taxon>
        <taxon>Arcobacteraceae</taxon>
        <taxon>Arcobacter</taxon>
    </lineage>
</organism>
<protein>
    <recommendedName>
        <fullName evidence="3">Amidoligase</fullName>
    </recommendedName>
</protein>
<evidence type="ECO:0000313" key="2">
    <source>
        <dbReference type="Proteomes" id="UP000290870"/>
    </source>
</evidence>
<sequence>MNTDYFLFGLEFEFYLKDENDKTHFINELNKKLNVKLLDLTSTYYAENPEEWILSIEKTMPILGNKNGYELTSPILYFDELKHTINIVLEILQEYCFTNESCGFHFHISAESEDLVEPDIIKFLLLLNENKVFNDYRIRNEFVLNIMDVLKNTNLDIFKKFYKCLGKYYNVYFVDLDQKHIEIRILGDENYEYNENISDFIYSVSKYFYFSMTEDENEKYVILLEEFKKENSSNQTILYKDDLEMLAIKHELTFDEMFKKAKRTRILNTEGRLPND</sequence>
<accession>A0A4Q0ZQP0</accession>
<dbReference type="AlphaFoldDB" id="A0A4Q0ZQP0"/>
<dbReference type="InterPro" id="IPR022025">
    <property type="entry name" value="Amidoligase_2"/>
</dbReference>
<dbReference type="Proteomes" id="UP000290870">
    <property type="component" value="Unassembled WGS sequence"/>
</dbReference>